<evidence type="ECO:0000256" key="2">
    <source>
        <dbReference type="ARBA" id="ARBA00022840"/>
    </source>
</evidence>
<reference evidence="4" key="1">
    <citation type="journal article" date="2015" name="Nat. Plants">
        <title>Genome expansion of Arabis alpina linked with retrotransposition and reduced symmetric DNA methylation.</title>
        <authorList>
            <person name="Willing E.M."/>
            <person name="Rawat V."/>
            <person name="Mandakova T."/>
            <person name="Maumus F."/>
            <person name="James G.V."/>
            <person name="Nordstroem K.J."/>
            <person name="Becker C."/>
            <person name="Warthmann N."/>
            <person name="Chica C."/>
            <person name="Szarzynska B."/>
            <person name="Zytnicki M."/>
            <person name="Albani M.C."/>
            <person name="Kiefer C."/>
            <person name="Bergonzi S."/>
            <person name="Castaings L."/>
            <person name="Mateos J.L."/>
            <person name="Berns M.C."/>
            <person name="Bujdoso N."/>
            <person name="Piofczyk T."/>
            <person name="de Lorenzo L."/>
            <person name="Barrero-Sicilia C."/>
            <person name="Mateos I."/>
            <person name="Piednoel M."/>
            <person name="Hagmann J."/>
            <person name="Chen-Min-Tao R."/>
            <person name="Iglesias-Fernandez R."/>
            <person name="Schuster S.C."/>
            <person name="Alonso-Blanco C."/>
            <person name="Roudier F."/>
            <person name="Carbonero P."/>
            <person name="Paz-Ares J."/>
            <person name="Davis S.J."/>
            <person name="Pecinka A."/>
            <person name="Quesneville H."/>
            <person name="Colot V."/>
            <person name="Lysak M.A."/>
            <person name="Weigel D."/>
            <person name="Coupland G."/>
            <person name="Schneeberger K."/>
        </authorList>
    </citation>
    <scope>NUCLEOTIDE SEQUENCE [LARGE SCALE GENOMIC DNA]</scope>
    <source>
        <strain evidence="4">cv. Pajares</strain>
    </source>
</reference>
<evidence type="ECO:0000313" key="3">
    <source>
        <dbReference type="EMBL" id="KFK34268.1"/>
    </source>
</evidence>
<keyword evidence="2" id="KW-0067">ATP-binding</keyword>
<dbReference type="PANTHER" id="PTHR24054:SF40">
    <property type="entry name" value="CASEIN KINASE II SUBUNIT ALPHA-2"/>
    <property type="match status" value="1"/>
</dbReference>
<gene>
    <name evidence="3" type="ordered locus">AALP_Aa5g122900</name>
</gene>
<dbReference type="eggNOG" id="KOG0668">
    <property type="taxonomic scope" value="Eukaryota"/>
</dbReference>
<proteinExistence type="predicted"/>
<evidence type="ECO:0000256" key="1">
    <source>
        <dbReference type="ARBA" id="ARBA00022741"/>
    </source>
</evidence>
<dbReference type="GO" id="GO:0005634">
    <property type="term" value="C:nucleus"/>
    <property type="evidence" value="ECO:0007669"/>
    <property type="project" value="TreeGrafter"/>
</dbReference>
<dbReference type="GO" id="GO:0005524">
    <property type="term" value="F:ATP binding"/>
    <property type="evidence" value="ECO:0007669"/>
    <property type="project" value="UniProtKB-KW"/>
</dbReference>
<dbReference type="Proteomes" id="UP000029120">
    <property type="component" value="Chromosome 5"/>
</dbReference>
<dbReference type="InterPro" id="IPR011009">
    <property type="entry name" value="Kinase-like_dom_sf"/>
</dbReference>
<accession>A0A087GWL6</accession>
<name>A0A087GWL6_ARAAL</name>
<dbReference type="GO" id="GO:0005956">
    <property type="term" value="C:protein kinase CK2 complex"/>
    <property type="evidence" value="ECO:0007669"/>
    <property type="project" value="TreeGrafter"/>
</dbReference>
<sequence length="133" mass="15124">MPLWVGLPFVGQDVELPGGSDRDGHNPLGERGLECLRLDRSGILPIQKAWTELRVAQGARPLGSRQLDLWGHSRKPWSKFINADNRHLVSPEAIDYLDKLLRYDHQDRLTAKEAMAHPYFAQVRAAESSRMRT</sequence>
<dbReference type="GO" id="GO:0051726">
    <property type="term" value="P:regulation of cell cycle"/>
    <property type="evidence" value="ECO:0007669"/>
    <property type="project" value="TreeGrafter"/>
</dbReference>
<dbReference type="PANTHER" id="PTHR24054">
    <property type="entry name" value="CASEIN KINASE II SUBUNIT ALPHA"/>
    <property type="match status" value="1"/>
</dbReference>
<dbReference type="Gramene" id="KFK34268">
    <property type="protein sequence ID" value="KFK34268"/>
    <property type="gene ID" value="AALP_AA5G122900"/>
</dbReference>
<organism evidence="3 4">
    <name type="scientific">Arabis alpina</name>
    <name type="common">Alpine rock-cress</name>
    <dbReference type="NCBI Taxonomy" id="50452"/>
    <lineage>
        <taxon>Eukaryota</taxon>
        <taxon>Viridiplantae</taxon>
        <taxon>Streptophyta</taxon>
        <taxon>Embryophyta</taxon>
        <taxon>Tracheophyta</taxon>
        <taxon>Spermatophyta</taxon>
        <taxon>Magnoliopsida</taxon>
        <taxon>eudicotyledons</taxon>
        <taxon>Gunneridae</taxon>
        <taxon>Pentapetalae</taxon>
        <taxon>rosids</taxon>
        <taxon>malvids</taxon>
        <taxon>Brassicales</taxon>
        <taxon>Brassicaceae</taxon>
        <taxon>Arabideae</taxon>
        <taxon>Arabis</taxon>
    </lineage>
</organism>
<keyword evidence="4" id="KW-1185">Reference proteome</keyword>
<dbReference type="AlphaFoldDB" id="A0A087GWL6"/>
<keyword evidence="1" id="KW-0547">Nucleotide-binding</keyword>
<dbReference type="Gene3D" id="1.10.510.10">
    <property type="entry name" value="Transferase(Phosphotransferase) domain 1"/>
    <property type="match status" value="1"/>
</dbReference>
<dbReference type="GO" id="GO:0004674">
    <property type="term" value="F:protein serine/threonine kinase activity"/>
    <property type="evidence" value="ECO:0007669"/>
    <property type="project" value="InterPro"/>
</dbReference>
<dbReference type="SUPFAM" id="SSF56112">
    <property type="entry name" value="Protein kinase-like (PK-like)"/>
    <property type="match status" value="1"/>
</dbReference>
<dbReference type="GO" id="GO:0005829">
    <property type="term" value="C:cytosol"/>
    <property type="evidence" value="ECO:0007669"/>
    <property type="project" value="TreeGrafter"/>
</dbReference>
<evidence type="ECO:0008006" key="5">
    <source>
        <dbReference type="Google" id="ProtNLM"/>
    </source>
</evidence>
<dbReference type="InterPro" id="IPR045216">
    <property type="entry name" value="CK2_alpha"/>
</dbReference>
<dbReference type="EMBL" id="CM002873">
    <property type="protein sequence ID" value="KFK34268.1"/>
    <property type="molecule type" value="Genomic_DNA"/>
</dbReference>
<dbReference type="OrthoDB" id="10254671at2759"/>
<protein>
    <recommendedName>
        <fullName evidence="5">Protein kinase domain-containing protein</fullName>
    </recommendedName>
</protein>
<evidence type="ECO:0000313" key="4">
    <source>
        <dbReference type="Proteomes" id="UP000029120"/>
    </source>
</evidence>